<dbReference type="GO" id="GO:0005829">
    <property type="term" value="C:cytosol"/>
    <property type="evidence" value="ECO:0007669"/>
    <property type="project" value="TreeGrafter"/>
</dbReference>
<proteinExistence type="predicted"/>
<evidence type="ECO:0000313" key="4">
    <source>
        <dbReference type="EMBL" id="EJK61727.1"/>
    </source>
</evidence>
<reference evidence="4 5" key="1">
    <citation type="journal article" date="2012" name="Genome Biol.">
        <title>Genome and low-iron response of an oceanic diatom adapted to chronic iron limitation.</title>
        <authorList>
            <person name="Lommer M."/>
            <person name="Specht M."/>
            <person name="Roy A.S."/>
            <person name="Kraemer L."/>
            <person name="Andreson R."/>
            <person name="Gutowska M.A."/>
            <person name="Wolf J."/>
            <person name="Bergner S.V."/>
            <person name="Schilhabel M.B."/>
            <person name="Klostermeier U.C."/>
            <person name="Beiko R.G."/>
            <person name="Rosenstiel P."/>
            <person name="Hippler M."/>
            <person name="Laroche J."/>
        </authorList>
    </citation>
    <scope>NUCLEOTIDE SEQUENCE [LARGE SCALE GENOMIC DNA]</scope>
    <source>
        <strain evidence="4 5">CCMP1005</strain>
    </source>
</reference>
<dbReference type="PANTHER" id="PTHR24113">
    <property type="entry name" value="RAN GTPASE-ACTIVATING PROTEIN 1"/>
    <property type="match status" value="1"/>
</dbReference>
<keyword evidence="2" id="KW-0433">Leucine-rich repeat</keyword>
<keyword evidence="1" id="KW-0343">GTPase activation</keyword>
<dbReference type="InterPro" id="IPR027038">
    <property type="entry name" value="RanGap"/>
</dbReference>
<comment type="caution">
    <text evidence="4">The sequence shown here is derived from an EMBL/GenBank/DDBJ whole genome shotgun (WGS) entry which is preliminary data.</text>
</comment>
<dbReference type="GO" id="GO:0005634">
    <property type="term" value="C:nucleus"/>
    <property type="evidence" value="ECO:0007669"/>
    <property type="project" value="TreeGrafter"/>
</dbReference>
<keyword evidence="5" id="KW-1185">Reference proteome</keyword>
<dbReference type="GO" id="GO:0005096">
    <property type="term" value="F:GTPase activator activity"/>
    <property type="evidence" value="ECO:0007669"/>
    <property type="project" value="UniProtKB-KW"/>
</dbReference>
<dbReference type="eggNOG" id="KOG4308">
    <property type="taxonomic scope" value="Eukaryota"/>
</dbReference>
<dbReference type="OrthoDB" id="120976at2759"/>
<dbReference type="Proteomes" id="UP000266841">
    <property type="component" value="Unassembled WGS sequence"/>
</dbReference>
<dbReference type="SMART" id="SM00368">
    <property type="entry name" value="LRR_RI"/>
    <property type="match status" value="4"/>
</dbReference>
<accession>K0SU40</accession>
<gene>
    <name evidence="4" type="ORF">THAOC_17733</name>
</gene>
<dbReference type="SUPFAM" id="SSF52047">
    <property type="entry name" value="RNI-like"/>
    <property type="match status" value="1"/>
</dbReference>
<protein>
    <submittedName>
        <fullName evidence="4">Uncharacterized protein</fullName>
    </submittedName>
</protein>
<dbReference type="EMBL" id="AGNL01019577">
    <property type="protein sequence ID" value="EJK61727.1"/>
    <property type="molecule type" value="Genomic_DNA"/>
</dbReference>
<sequence length="456" mass="50446">MPSSQEYDALATTMSFEEITDDKLNQNTLRSLKNDDLPGLWLCDSATICACEDDDDAGNYHPGSSEELGWLGHFAKRARFGVFGLSGDDTFKNCSERSIHAFFEDLGECSYSKVSLMVADLTGVADKLGPAMKKNSITEWEMEGCYMRAPEANYLFNAFQGMNSLEKLYFSYADGSDYYLDDGIMARGIPSLAACTAMRDLDLWCLDLGINSCAALSAVFPRMTSLQRLSLEGNLIDDNCVEDLVGGLAECEQLRQLDLNDNMISDDGLALMIEGLPSSVDDLSLRWNTITLARKLSLSRFKILNLSSNPLSPSRRSANLSLGRIGDEGAATLAESLRANHKLFRLSLGDGNITASGWNAFLPILCNTESVNAVHGSNHTLRCLKDYPCDVIPQNIKMLLKLNSDEDKRRVAAEKILQARRHLDLSSLIDKNLALLPYVVMWLERFAKSHNVLKLS</sequence>
<evidence type="ECO:0000256" key="1">
    <source>
        <dbReference type="ARBA" id="ARBA00022468"/>
    </source>
</evidence>
<dbReference type="Gene3D" id="3.80.10.10">
    <property type="entry name" value="Ribonuclease Inhibitor"/>
    <property type="match status" value="2"/>
</dbReference>
<dbReference type="GO" id="GO:0006913">
    <property type="term" value="P:nucleocytoplasmic transport"/>
    <property type="evidence" value="ECO:0007669"/>
    <property type="project" value="TreeGrafter"/>
</dbReference>
<evidence type="ECO:0000313" key="5">
    <source>
        <dbReference type="Proteomes" id="UP000266841"/>
    </source>
</evidence>
<keyword evidence="3" id="KW-0677">Repeat</keyword>
<dbReference type="GO" id="GO:0031267">
    <property type="term" value="F:small GTPase binding"/>
    <property type="evidence" value="ECO:0007669"/>
    <property type="project" value="TreeGrafter"/>
</dbReference>
<evidence type="ECO:0000256" key="3">
    <source>
        <dbReference type="ARBA" id="ARBA00022737"/>
    </source>
</evidence>
<dbReference type="PANTHER" id="PTHR24113:SF12">
    <property type="entry name" value="RAN GTPASE-ACTIVATING PROTEIN 1"/>
    <property type="match status" value="1"/>
</dbReference>
<dbReference type="InterPro" id="IPR032675">
    <property type="entry name" value="LRR_dom_sf"/>
</dbReference>
<evidence type="ECO:0000256" key="2">
    <source>
        <dbReference type="ARBA" id="ARBA00022614"/>
    </source>
</evidence>
<dbReference type="AlphaFoldDB" id="K0SU40"/>
<organism evidence="4 5">
    <name type="scientific">Thalassiosira oceanica</name>
    <name type="common">Marine diatom</name>
    <dbReference type="NCBI Taxonomy" id="159749"/>
    <lineage>
        <taxon>Eukaryota</taxon>
        <taxon>Sar</taxon>
        <taxon>Stramenopiles</taxon>
        <taxon>Ochrophyta</taxon>
        <taxon>Bacillariophyta</taxon>
        <taxon>Coscinodiscophyceae</taxon>
        <taxon>Thalassiosirophycidae</taxon>
        <taxon>Thalassiosirales</taxon>
        <taxon>Thalassiosiraceae</taxon>
        <taxon>Thalassiosira</taxon>
    </lineage>
</organism>
<name>K0SU40_THAOC</name>
<dbReference type="GO" id="GO:0048471">
    <property type="term" value="C:perinuclear region of cytoplasm"/>
    <property type="evidence" value="ECO:0007669"/>
    <property type="project" value="TreeGrafter"/>
</dbReference>